<gene>
    <name evidence="1" type="ORF">EV192_106704</name>
</gene>
<sequence>MPTPMDTFEVDLSALDKIAAQDLPAIATALRGIANVVTTHEGLEGPGHLDAVYAMEGAYAHFTDSVGNRQRIACDRIDATANALRDVVNLYRRADGQA</sequence>
<dbReference type="Proteomes" id="UP000295680">
    <property type="component" value="Unassembled WGS sequence"/>
</dbReference>
<organism evidence="1 2">
    <name type="scientific">Actinocrispum wychmicini</name>
    <dbReference type="NCBI Taxonomy" id="1213861"/>
    <lineage>
        <taxon>Bacteria</taxon>
        <taxon>Bacillati</taxon>
        <taxon>Actinomycetota</taxon>
        <taxon>Actinomycetes</taxon>
        <taxon>Pseudonocardiales</taxon>
        <taxon>Pseudonocardiaceae</taxon>
        <taxon>Actinocrispum</taxon>
    </lineage>
</organism>
<reference evidence="1 2" key="1">
    <citation type="submission" date="2019-03" db="EMBL/GenBank/DDBJ databases">
        <title>Genomic Encyclopedia of Type Strains, Phase IV (KMG-IV): sequencing the most valuable type-strain genomes for metagenomic binning, comparative biology and taxonomic classification.</title>
        <authorList>
            <person name="Goeker M."/>
        </authorList>
    </citation>
    <scope>NUCLEOTIDE SEQUENCE [LARGE SCALE GENOMIC DNA]</scope>
    <source>
        <strain evidence="1 2">DSM 45934</strain>
    </source>
</reference>
<proteinExistence type="predicted"/>
<evidence type="ECO:0000313" key="2">
    <source>
        <dbReference type="Proteomes" id="UP000295680"/>
    </source>
</evidence>
<keyword evidence="2" id="KW-1185">Reference proteome</keyword>
<dbReference type="AlphaFoldDB" id="A0A4R2JF76"/>
<comment type="caution">
    <text evidence="1">The sequence shown here is derived from an EMBL/GenBank/DDBJ whole genome shotgun (WGS) entry which is preliminary data.</text>
</comment>
<protein>
    <recommendedName>
        <fullName evidence="3">Excreted virulence factor EspC (Type VII ESX diderm)</fullName>
    </recommendedName>
</protein>
<accession>A0A4R2JF76</accession>
<dbReference type="EMBL" id="SLWS01000006">
    <property type="protein sequence ID" value="TCO57227.1"/>
    <property type="molecule type" value="Genomic_DNA"/>
</dbReference>
<evidence type="ECO:0008006" key="3">
    <source>
        <dbReference type="Google" id="ProtNLM"/>
    </source>
</evidence>
<name>A0A4R2JF76_9PSEU</name>
<evidence type="ECO:0000313" key="1">
    <source>
        <dbReference type="EMBL" id="TCO57227.1"/>
    </source>
</evidence>